<accession>L0B2M2</accession>
<feature type="region of interest" description="Disordered" evidence="1">
    <location>
        <begin position="171"/>
        <end position="194"/>
    </location>
</feature>
<keyword evidence="3" id="KW-1185">Reference proteome</keyword>
<dbReference type="VEuPathDB" id="PiroplasmaDB:BEWA_008730"/>
<protein>
    <submittedName>
        <fullName evidence="2">Uncharacterized protein</fullName>
    </submittedName>
</protein>
<sequence length="387" mass="44472">MKRKVDDETVHLIGRSAAERQLDRFYNHQRSKMAKKEEEKQSLLSFNKVLPFSDSTSVKEEKQKPGTTNKKSLRDVLEDLSTKHIQQRSKFAKGVQLFTKLAKLYFKESYKTEKDVTYQNFFLVLSAINEVFVREFAGSVPKDMIDAKSALNSLVYGLIIPLIDGTPIDISMPTPTETQDKNGSSDAEPSVKTEISDVDDCQEPTCADPCNLPREYVQYLKYLKMSIGYSSSLWYENDPFKFHNICSELKAIFESILKECNDGYTPENLSQLHTTWRVPGRNELITMELKAFVRTLGVVFTFFQFPWAKSSIEPLYSLIYLKRHIFDETDQTRISEWQSHINANKSKAKKGVRVQRIGESGFQVADARDEKIASIHGSQVWTERQLI</sequence>
<gene>
    <name evidence="2" type="ORF">BEWA_008730</name>
</gene>
<evidence type="ECO:0000256" key="1">
    <source>
        <dbReference type="SAM" id="MobiDB-lite"/>
    </source>
</evidence>
<dbReference type="OrthoDB" id="361409at2759"/>
<organism evidence="2 3">
    <name type="scientific">Theileria equi strain WA</name>
    <dbReference type="NCBI Taxonomy" id="1537102"/>
    <lineage>
        <taxon>Eukaryota</taxon>
        <taxon>Sar</taxon>
        <taxon>Alveolata</taxon>
        <taxon>Apicomplexa</taxon>
        <taxon>Aconoidasida</taxon>
        <taxon>Piroplasmida</taxon>
        <taxon>Theileriidae</taxon>
        <taxon>Theileria</taxon>
    </lineage>
</organism>
<evidence type="ECO:0000313" key="3">
    <source>
        <dbReference type="Proteomes" id="UP000031512"/>
    </source>
</evidence>
<reference evidence="2 3" key="1">
    <citation type="journal article" date="2012" name="BMC Genomics">
        <title>Comparative genomic analysis and phylogenetic position of Theileria equi.</title>
        <authorList>
            <person name="Kappmeyer L.S."/>
            <person name="Thiagarajan M."/>
            <person name="Herndon D.R."/>
            <person name="Ramsay J.D."/>
            <person name="Caler E."/>
            <person name="Djikeng A."/>
            <person name="Gillespie J.J."/>
            <person name="Lau A.O."/>
            <person name="Roalson E.H."/>
            <person name="Silva J.C."/>
            <person name="Silva M.G."/>
            <person name="Suarez C.E."/>
            <person name="Ueti M.W."/>
            <person name="Nene V.M."/>
            <person name="Mealey R.H."/>
            <person name="Knowles D.P."/>
            <person name="Brayton K.A."/>
        </authorList>
    </citation>
    <scope>NUCLEOTIDE SEQUENCE [LARGE SCALE GENOMIC DNA]</scope>
    <source>
        <strain evidence="2 3">WA</strain>
    </source>
</reference>
<dbReference type="RefSeq" id="XP_004831127.1">
    <property type="nucleotide sequence ID" value="XM_004831070.1"/>
</dbReference>
<dbReference type="GeneID" id="15805301"/>
<name>L0B2M2_THEEQ</name>
<proteinExistence type="predicted"/>
<dbReference type="AlphaFoldDB" id="L0B2M2"/>
<dbReference type="Proteomes" id="UP000031512">
    <property type="component" value="Chromosome 3"/>
</dbReference>
<dbReference type="EMBL" id="CP001670">
    <property type="protein sequence ID" value="AFZ81461.1"/>
    <property type="molecule type" value="Genomic_DNA"/>
</dbReference>
<dbReference type="KEGG" id="beq:BEWA_008730"/>
<dbReference type="eggNOG" id="ENOG502SSZW">
    <property type="taxonomic scope" value="Eukaryota"/>
</dbReference>
<evidence type="ECO:0000313" key="2">
    <source>
        <dbReference type="EMBL" id="AFZ81461.1"/>
    </source>
</evidence>
<feature type="compositionally biased region" description="Polar residues" evidence="1">
    <location>
        <begin position="173"/>
        <end position="187"/>
    </location>
</feature>